<dbReference type="GO" id="GO:0004519">
    <property type="term" value="F:endonuclease activity"/>
    <property type="evidence" value="ECO:0007669"/>
    <property type="project" value="UniProtKB-KW"/>
</dbReference>
<dbReference type="Pfam" id="PF03372">
    <property type="entry name" value="Exo_endo_phos"/>
    <property type="match status" value="1"/>
</dbReference>
<evidence type="ECO:0000313" key="3">
    <source>
        <dbReference type="Proteomes" id="UP000325315"/>
    </source>
</evidence>
<dbReference type="GO" id="GO:0004527">
    <property type="term" value="F:exonuclease activity"/>
    <property type="evidence" value="ECO:0007669"/>
    <property type="project" value="UniProtKB-KW"/>
</dbReference>
<sequence length="207" mass="23247">MELKSTLEGLVDNLERVAETAPMEDDGRSDEDGMDDGNDGNIETWISGVRVDCVINKIGFPNSFWVEANGFVGGIWIIWNANFLVDILDVHPQFSYLFLFSPQPYTKQNLWQYLDSLAELIDGSWIIAGDFNAILDSLERAGGAAILQVCCRWFNPSLFNNGLRDLGSSGAKFTWSRGSLSQRLDRAMCNSVWACLRLIVQYTIYIT</sequence>
<comment type="caution">
    <text evidence="2">The sequence shown here is derived from an EMBL/GenBank/DDBJ whole genome shotgun (WGS) entry which is preliminary data.</text>
</comment>
<evidence type="ECO:0000259" key="1">
    <source>
        <dbReference type="Pfam" id="PF03372"/>
    </source>
</evidence>
<keyword evidence="2" id="KW-0378">Hydrolase</keyword>
<proteinExistence type="predicted"/>
<dbReference type="InterPro" id="IPR005135">
    <property type="entry name" value="Endo/exonuclease/phosphatase"/>
</dbReference>
<feature type="domain" description="Endonuclease/exonuclease/phosphatase" evidence="1">
    <location>
        <begin position="100"/>
        <end position="191"/>
    </location>
</feature>
<name>A0A5B6UE83_9ROSI</name>
<evidence type="ECO:0000313" key="2">
    <source>
        <dbReference type="EMBL" id="KAA3455618.1"/>
    </source>
</evidence>
<dbReference type="AlphaFoldDB" id="A0A5B6UE83"/>
<dbReference type="SUPFAM" id="SSF56219">
    <property type="entry name" value="DNase I-like"/>
    <property type="match status" value="1"/>
</dbReference>
<protein>
    <submittedName>
        <fullName evidence="2">Endonuclease/exonuclease/phosphatase</fullName>
    </submittedName>
</protein>
<keyword evidence="2" id="KW-0540">Nuclease</keyword>
<accession>A0A5B6UE83</accession>
<organism evidence="2 3">
    <name type="scientific">Gossypium australe</name>
    <dbReference type="NCBI Taxonomy" id="47621"/>
    <lineage>
        <taxon>Eukaryota</taxon>
        <taxon>Viridiplantae</taxon>
        <taxon>Streptophyta</taxon>
        <taxon>Embryophyta</taxon>
        <taxon>Tracheophyta</taxon>
        <taxon>Spermatophyta</taxon>
        <taxon>Magnoliopsida</taxon>
        <taxon>eudicotyledons</taxon>
        <taxon>Gunneridae</taxon>
        <taxon>Pentapetalae</taxon>
        <taxon>rosids</taxon>
        <taxon>malvids</taxon>
        <taxon>Malvales</taxon>
        <taxon>Malvaceae</taxon>
        <taxon>Malvoideae</taxon>
        <taxon>Gossypium</taxon>
    </lineage>
</organism>
<keyword evidence="2" id="KW-0255">Endonuclease</keyword>
<dbReference type="Gene3D" id="3.60.10.10">
    <property type="entry name" value="Endonuclease/exonuclease/phosphatase"/>
    <property type="match status" value="1"/>
</dbReference>
<gene>
    <name evidence="2" type="ORF">EPI10_018623</name>
</gene>
<dbReference type="InterPro" id="IPR036691">
    <property type="entry name" value="Endo/exonu/phosph_ase_sf"/>
</dbReference>
<dbReference type="OrthoDB" id="1002487at2759"/>
<keyword evidence="3" id="KW-1185">Reference proteome</keyword>
<dbReference type="Proteomes" id="UP000325315">
    <property type="component" value="Unassembled WGS sequence"/>
</dbReference>
<dbReference type="EMBL" id="SMMG02000012">
    <property type="protein sequence ID" value="KAA3455618.1"/>
    <property type="molecule type" value="Genomic_DNA"/>
</dbReference>
<reference evidence="3" key="1">
    <citation type="journal article" date="2019" name="Plant Biotechnol. J.">
        <title>Genome sequencing of the Australian wild diploid species Gossypium australe highlights disease resistance and delayed gland morphogenesis.</title>
        <authorList>
            <person name="Cai Y."/>
            <person name="Cai X."/>
            <person name="Wang Q."/>
            <person name="Wang P."/>
            <person name="Zhang Y."/>
            <person name="Cai C."/>
            <person name="Xu Y."/>
            <person name="Wang K."/>
            <person name="Zhou Z."/>
            <person name="Wang C."/>
            <person name="Geng S."/>
            <person name="Li B."/>
            <person name="Dong Q."/>
            <person name="Hou Y."/>
            <person name="Wang H."/>
            <person name="Ai P."/>
            <person name="Liu Z."/>
            <person name="Yi F."/>
            <person name="Sun M."/>
            <person name="An G."/>
            <person name="Cheng J."/>
            <person name="Zhang Y."/>
            <person name="Shi Q."/>
            <person name="Xie Y."/>
            <person name="Shi X."/>
            <person name="Chang Y."/>
            <person name="Huang F."/>
            <person name="Chen Y."/>
            <person name="Hong S."/>
            <person name="Mi L."/>
            <person name="Sun Q."/>
            <person name="Zhang L."/>
            <person name="Zhou B."/>
            <person name="Peng R."/>
            <person name="Zhang X."/>
            <person name="Liu F."/>
        </authorList>
    </citation>
    <scope>NUCLEOTIDE SEQUENCE [LARGE SCALE GENOMIC DNA]</scope>
    <source>
        <strain evidence="3">cv. PA1801</strain>
    </source>
</reference>
<keyword evidence="2" id="KW-0269">Exonuclease</keyword>
<dbReference type="PANTHER" id="PTHR35218:SF9">
    <property type="entry name" value="ENDONUCLEASE_EXONUCLEASE_PHOSPHATASE DOMAIN-CONTAINING PROTEIN"/>
    <property type="match status" value="1"/>
</dbReference>
<dbReference type="PANTHER" id="PTHR35218">
    <property type="entry name" value="RNASE H DOMAIN-CONTAINING PROTEIN"/>
    <property type="match status" value="1"/>
</dbReference>